<proteinExistence type="predicted"/>
<name>A0A507ENQ5_9FUNG</name>
<dbReference type="AlphaFoldDB" id="A0A507ENQ5"/>
<feature type="transmembrane region" description="Helical" evidence="2">
    <location>
        <begin position="37"/>
        <end position="59"/>
    </location>
</feature>
<evidence type="ECO:0000256" key="2">
    <source>
        <dbReference type="SAM" id="Phobius"/>
    </source>
</evidence>
<dbReference type="OrthoDB" id="2140631at2759"/>
<evidence type="ECO:0000256" key="1">
    <source>
        <dbReference type="SAM" id="MobiDB-lite"/>
    </source>
</evidence>
<dbReference type="EMBL" id="QEAP01000464">
    <property type="protein sequence ID" value="TPX65909.1"/>
    <property type="molecule type" value="Genomic_DNA"/>
</dbReference>
<reference evidence="3 4" key="1">
    <citation type="journal article" date="2019" name="Sci. Rep.">
        <title>Comparative genomics of chytrid fungi reveal insights into the obligate biotrophic and pathogenic lifestyle of Synchytrium endobioticum.</title>
        <authorList>
            <person name="van de Vossenberg B.T.L.H."/>
            <person name="Warris S."/>
            <person name="Nguyen H.D.T."/>
            <person name="van Gent-Pelzer M.P.E."/>
            <person name="Joly D.L."/>
            <person name="van de Geest H.C."/>
            <person name="Bonants P.J.M."/>
            <person name="Smith D.S."/>
            <person name="Levesque C.A."/>
            <person name="van der Lee T.A.J."/>
        </authorList>
    </citation>
    <scope>NUCLEOTIDE SEQUENCE [LARGE SCALE GENOMIC DNA]</scope>
    <source>
        <strain evidence="3 4">CBS 675.73</strain>
    </source>
</reference>
<feature type="region of interest" description="Disordered" evidence="1">
    <location>
        <begin position="346"/>
        <end position="376"/>
    </location>
</feature>
<keyword evidence="2" id="KW-0812">Transmembrane</keyword>
<evidence type="ECO:0000313" key="4">
    <source>
        <dbReference type="Proteomes" id="UP000320333"/>
    </source>
</evidence>
<evidence type="ECO:0008006" key="5">
    <source>
        <dbReference type="Google" id="ProtNLM"/>
    </source>
</evidence>
<feature type="transmembrane region" description="Helical" evidence="2">
    <location>
        <begin position="181"/>
        <end position="205"/>
    </location>
</feature>
<evidence type="ECO:0000313" key="3">
    <source>
        <dbReference type="EMBL" id="TPX65909.1"/>
    </source>
</evidence>
<feature type="transmembrane region" description="Helical" evidence="2">
    <location>
        <begin position="145"/>
        <end position="169"/>
    </location>
</feature>
<feature type="transmembrane region" description="Helical" evidence="2">
    <location>
        <begin position="115"/>
        <end position="133"/>
    </location>
</feature>
<dbReference type="Gene3D" id="1.20.1070.10">
    <property type="entry name" value="Rhodopsin 7-helix transmembrane proteins"/>
    <property type="match status" value="1"/>
</dbReference>
<dbReference type="SUPFAM" id="SSF81321">
    <property type="entry name" value="Family A G protein-coupled receptor-like"/>
    <property type="match status" value="1"/>
</dbReference>
<feature type="transmembrane region" description="Helical" evidence="2">
    <location>
        <begin position="71"/>
        <end position="95"/>
    </location>
</feature>
<keyword evidence="2" id="KW-1133">Transmembrane helix</keyword>
<sequence length="388" mass="43054">MPNVTANNSQAPQLISPNATSQSHTLRPNPIVAANDFILLPIYCMGIVMNGAILLGMLCKWRTMNFLSIRIEKVAAILILVCFLWSVDSAARYAIPEVTGKDINRRVQGILSSGFILLLQGLNITFAIERFLIVKRWKNSSILKAILWQWLVVAVFLVTVTVTFTTTSMVDDSLTPDNDNYIIWIVSMGLAFLITLISTVTLHSLTYRYSLKELKQALESIPSPAPSSPRPSDGSSDSINSYSTTTVTNSTSHQPKMLLLARLNRRMLFRCVIMNATLLICHTPLIVLNLVGNFIYDEFTAGVCTAVGFVFMASEAVITPLMVLYFFPRFQTLFVQKVGLNQAQVETEEESRKNESSPPAVNPRVGLTNEPVPPETSAPKFHVIRIVV</sequence>
<comment type="caution">
    <text evidence="3">The sequence shown here is derived from an EMBL/GenBank/DDBJ whole genome shotgun (WGS) entry which is preliminary data.</text>
</comment>
<keyword evidence="4" id="KW-1185">Reference proteome</keyword>
<feature type="transmembrane region" description="Helical" evidence="2">
    <location>
        <begin position="267"/>
        <end position="287"/>
    </location>
</feature>
<feature type="compositionally biased region" description="Low complexity" evidence="1">
    <location>
        <begin position="230"/>
        <end position="249"/>
    </location>
</feature>
<gene>
    <name evidence="3" type="ORF">CcCBS67573_g07981</name>
</gene>
<feature type="region of interest" description="Disordered" evidence="1">
    <location>
        <begin position="1"/>
        <end position="24"/>
    </location>
</feature>
<keyword evidence="2" id="KW-0472">Membrane</keyword>
<dbReference type="Proteomes" id="UP000320333">
    <property type="component" value="Unassembled WGS sequence"/>
</dbReference>
<organism evidence="3 4">
    <name type="scientific">Chytriomyces confervae</name>
    <dbReference type="NCBI Taxonomy" id="246404"/>
    <lineage>
        <taxon>Eukaryota</taxon>
        <taxon>Fungi</taxon>
        <taxon>Fungi incertae sedis</taxon>
        <taxon>Chytridiomycota</taxon>
        <taxon>Chytridiomycota incertae sedis</taxon>
        <taxon>Chytridiomycetes</taxon>
        <taxon>Chytridiales</taxon>
        <taxon>Chytriomycetaceae</taxon>
        <taxon>Chytriomyces</taxon>
    </lineage>
</organism>
<feature type="transmembrane region" description="Helical" evidence="2">
    <location>
        <begin position="299"/>
        <end position="327"/>
    </location>
</feature>
<protein>
    <recommendedName>
        <fullName evidence="5">G-protein coupled receptors family 1 profile domain-containing protein</fullName>
    </recommendedName>
</protein>
<feature type="region of interest" description="Disordered" evidence="1">
    <location>
        <begin position="220"/>
        <end position="249"/>
    </location>
</feature>
<accession>A0A507ENQ5</accession>